<name>A0ABM4AUS2_VANTA</name>
<dbReference type="Proteomes" id="UP001652626">
    <property type="component" value="Chromosome 25"/>
</dbReference>
<dbReference type="Pfam" id="PF05679">
    <property type="entry name" value="CHGN"/>
    <property type="match status" value="1"/>
</dbReference>
<proteinExistence type="inferred from homology"/>
<dbReference type="InterPro" id="IPR051227">
    <property type="entry name" value="CS_glycosyltransferase"/>
</dbReference>
<comment type="similarity">
    <text evidence="2 9">Belongs to the chondroitin N-acetylgalactosaminyltransferase family.</text>
</comment>
<feature type="region of interest" description="Disordered" evidence="10">
    <location>
        <begin position="46"/>
        <end position="73"/>
    </location>
</feature>
<reference evidence="12" key="1">
    <citation type="submission" date="2025-08" db="UniProtKB">
        <authorList>
            <consortium name="RefSeq"/>
        </authorList>
    </citation>
    <scope>IDENTIFICATION</scope>
    <source>
        <tissue evidence="12">Whole body</tissue>
    </source>
</reference>
<keyword evidence="3 9" id="KW-0808">Transferase</keyword>
<dbReference type="PANTHER" id="PTHR12369:SF13">
    <property type="entry name" value="HEXOSYLTRANSFERASE"/>
    <property type="match status" value="1"/>
</dbReference>
<dbReference type="EC" id="2.4.1.-" evidence="9"/>
<gene>
    <name evidence="12" type="primary">Chpf</name>
</gene>
<evidence type="ECO:0000256" key="9">
    <source>
        <dbReference type="RuleBase" id="RU364016"/>
    </source>
</evidence>
<evidence type="ECO:0000256" key="7">
    <source>
        <dbReference type="ARBA" id="ARBA00023034"/>
    </source>
</evidence>
<evidence type="ECO:0000256" key="4">
    <source>
        <dbReference type="ARBA" id="ARBA00022692"/>
    </source>
</evidence>
<evidence type="ECO:0000256" key="2">
    <source>
        <dbReference type="ARBA" id="ARBA00009239"/>
    </source>
</evidence>
<accession>A0ABM4AUS2</accession>
<keyword evidence="11" id="KW-1185">Reference proteome</keyword>
<evidence type="ECO:0000256" key="6">
    <source>
        <dbReference type="ARBA" id="ARBA00022989"/>
    </source>
</evidence>
<keyword evidence="4 9" id="KW-0812">Transmembrane</keyword>
<keyword evidence="5 9" id="KW-0735">Signal-anchor</keyword>
<evidence type="ECO:0000313" key="11">
    <source>
        <dbReference type="Proteomes" id="UP001652626"/>
    </source>
</evidence>
<dbReference type="PANTHER" id="PTHR12369">
    <property type="entry name" value="CHONDROITIN SYNTHASE"/>
    <property type="match status" value="1"/>
</dbReference>
<keyword evidence="7 9" id="KW-0333">Golgi apparatus</keyword>
<dbReference type="RefSeq" id="XP_064075037.1">
    <property type="nucleotide sequence ID" value="XM_064218967.1"/>
</dbReference>
<evidence type="ECO:0000256" key="3">
    <source>
        <dbReference type="ARBA" id="ARBA00022679"/>
    </source>
</evidence>
<evidence type="ECO:0000256" key="5">
    <source>
        <dbReference type="ARBA" id="ARBA00022968"/>
    </source>
</evidence>
<sequence>MFSRYVVSQVKHNSYFLVGLGIGLWLALATVPLDEEVTACEPTVTVGAPDEFEPHREERPLGPAGQAGRSVQRPRYYSTELGMRGGLLAGVLSSEDVLETRAAALNQTAARLQPALRFFITASALQAAPGRANVVGFTDTREMLKPFHALKYLADNYLEEYDFFFVVSDTSFVNSRRLTELVSKLSVSQDIYMGTIADDDTHYCTLEGGILLSNSVLRAVHGELDWCVRNSYSPHHHENLGRCVLHAAHLPCAAAVQGENYVSMHIEGIAEPEGGVRRALVEALADAVVAHPALEPEHFYQLHAFVSRVYLERAQAAAARERARAALSARRHPRGFRNASWPPALRDDAGLAPAAPPSRFDHLRWTRFNLTHAYMPDDHRALAPLSSAYREAVDLIVEEVRAWAARRWGVAAGAAAVALEEGAWCWEPPRALRYRMLLRVPRAEGSSALVQVEAARALGAARLAPARYVTESARVLLLLPLPVPHAAALPAFLRRYESVCLQRDANTALTVVVVPTSESPSAEEDAASAAAREALRALGEKHRGAQLEVLLGARGPVEADASEAELQQYAARVALTTAMPRLSRDALFLLSLPHMEFTEDFLNRVRMNTIAGEQWFLPLPFARFASFAHPQFADAHGARATLDTGRFQSRAAPLVLSATRRDYDDAMEAWAARGGAAAPDAAAALSAAPLRAVRAPEPALLLAPRGAPCAGAPPAALRCLRRERARGFAALQLGARHSLAKLLLQTQAELA</sequence>
<comment type="subcellular location">
    <subcellularLocation>
        <location evidence="1 9">Golgi apparatus</location>
        <location evidence="1 9">Golgi stack membrane</location>
        <topology evidence="1 9">Single-pass type II membrane protein</topology>
    </subcellularLocation>
</comment>
<protein>
    <recommendedName>
        <fullName evidence="9">Hexosyltransferase</fullName>
        <ecNumber evidence="9">2.4.1.-</ecNumber>
    </recommendedName>
</protein>
<evidence type="ECO:0000256" key="10">
    <source>
        <dbReference type="SAM" id="MobiDB-lite"/>
    </source>
</evidence>
<keyword evidence="8 9" id="KW-0472">Membrane</keyword>
<evidence type="ECO:0000256" key="8">
    <source>
        <dbReference type="ARBA" id="ARBA00023136"/>
    </source>
</evidence>
<evidence type="ECO:0000256" key="1">
    <source>
        <dbReference type="ARBA" id="ARBA00004447"/>
    </source>
</evidence>
<evidence type="ECO:0000313" key="12">
    <source>
        <dbReference type="RefSeq" id="XP_064075037.1"/>
    </source>
</evidence>
<dbReference type="Gene3D" id="3.90.550.50">
    <property type="match status" value="1"/>
</dbReference>
<dbReference type="GeneID" id="113403599"/>
<organism evidence="11 12">
    <name type="scientific">Vanessa tameamea</name>
    <name type="common">Kamehameha butterfly</name>
    <dbReference type="NCBI Taxonomy" id="334116"/>
    <lineage>
        <taxon>Eukaryota</taxon>
        <taxon>Metazoa</taxon>
        <taxon>Ecdysozoa</taxon>
        <taxon>Arthropoda</taxon>
        <taxon>Hexapoda</taxon>
        <taxon>Insecta</taxon>
        <taxon>Pterygota</taxon>
        <taxon>Neoptera</taxon>
        <taxon>Endopterygota</taxon>
        <taxon>Lepidoptera</taxon>
        <taxon>Glossata</taxon>
        <taxon>Ditrysia</taxon>
        <taxon>Papilionoidea</taxon>
        <taxon>Nymphalidae</taxon>
        <taxon>Nymphalinae</taxon>
        <taxon>Vanessa</taxon>
    </lineage>
</organism>
<dbReference type="InterPro" id="IPR008428">
    <property type="entry name" value="Chond_GalNAc"/>
</dbReference>
<feature type="transmembrane region" description="Helical" evidence="9">
    <location>
        <begin position="12"/>
        <end position="33"/>
    </location>
</feature>
<keyword evidence="6 9" id="KW-1133">Transmembrane helix</keyword>